<dbReference type="GO" id="GO:0000329">
    <property type="term" value="C:fungal-type vacuole membrane"/>
    <property type="evidence" value="ECO:0007669"/>
    <property type="project" value="TreeGrafter"/>
</dbReference>
<protein>
    <recommendedName>
        <fullName evidence="8">Nodulin-like domain-containing protein</fullName>
    </recommendedName>
</protein>
<dbReference type="STRING" id="181874.A0A409YPH9"/>
<feature type="transmembrane region" description="Helical" evidence="5">
    <location>
        <begin position="461"/>
        <end position="480"/>
    </location>
</feature>
<dbReference type="InParanoid" id="A0A409YPH9"/>
<gene>
    <name evidence="6" type="ORF">CVT24_007153</name>
</gene>
<dbReference type="GO" id="GO:0022857">
    <property type="term" value="F:transmembrane transporter activity"/>
    <property type="evidence" value="ECO:0007669"/>
    <property type="project" value="InterPro"/>
</dbReference>
<feature type="transmembrane region" description="Helical" evidence="5">
    <location>
        <begin position="521"/>
        <end position="540"/>
    </location>
</feature>
<dbReference type="Proteomes" id="UP000284842">
    <property type="component" value="Unassembled WGS sequence"/>
</dbReference>
<feature type="transmembrane region" description="Helical" evidence="5">
    <location>
        <begin position="381"/>
        <end position="400"/>
    </location>
</feature>
<feature type="transmembrane region" description="Helical" evidence="5">
    <location>
        <begin position="220"/>
        <end position="241"/>
    </location>
</feature>
<keyword evidence="2 5" id="KW-0812">Transmembrane</keyword>
<evidence type="ECO:0000313" key="7">
    <source>
        <dbReference type="Proteomes" id="UP000284842"/>
    </source>
</evidence>
<feature type="transmembrane region" description="Helical" evidence="5">
    <location>
        <begin position="486"/>
        <end position="509"/>
    </location>
</feature>
<dbReference type="InterPro" id="IPR011701">
    <property type="entry name" value="MFS"/>
</dbReference>
<dbReference type="PANTHER" id="PTHR21576:SF160">
    <property type="entry name" value="NODULIN-LIKE DOMAIN-CONTAINING PROTEIN"/>
    <property type="match status" value="1"/>
</dbReference>
<dbReference type="PANTHER" id="PTHR21576">
    <property type="entry name" value="UNCHARACTERIZED NODULIN-LIKE PROTEIN"/>
    <property type="match status" value="1"/>
</dbReference>
<dbReference type="OrthoDB" id="410267at2759"/>
<proteinExistence type="predicted"/>
<feature type="transmembrane region" description="Helical" evidence="5">
    <location>
        <begin position="247"/>
        <end position="267"/>
    </location>
</feature>
<evidence type="ECO:0000256" key="3">
    <source>
        <dbReference type="ARBA" id="ARBA00022989"/>
    </source>
</evidence>
<name>A0A409YPH9_9AGAR</name>
<keyword evidence="7" id="KW-1185">Reference proteome</keyword>
<dbReference type="EMBL" id="NHTK01000876">
    <property type="protein sequence ID" value="PPR04909.1"/>
    <property type="molecule type" value="Genomic_DNA"/>
</dbReference>
<feature type="transmembrane region" description="Helical" evidence="5">
    <location>
        <begin position="173"/>
        <end position="199"/>
    </location>
</feature>
<accession>A0A409YPH9</accession>
<evidence type="ECO:0000256" key="4">
    <source>
        <dbReference type="ARBA" id="ARBA00023136"/>
    </source>
</evidence>
<sequence length="615" mass="67736">MAISVLRFVGISPLRALVRIHAGLAGSITLIHPTTFTWRICAKCVRPFGPFSRLFSCLNLHKVSINVEKHDKTAAAGQCATNHHTNLVSARSLGFRDELSYSPQLGARLGISHTQLNIVGFAGNMGVYASGPIWGRIIDTRGPRIALACGFVFLLGGYYGIRSMYDGGLPDDALHISTLGFCWLVFFSFLTGSGGNGGLTSSVNSTAKTFPDHARASTTGLVISGFGLSAFFFSSIAHIFFAGNISAFLLVLALGTSFPMIMGFFLVRPIPLPEQEGYDIVEDEELDEETLVEDHRSSSHTHLLDHDFIQTRHPHYVHHAETDESRDGEAPPHIQHEQVELTERPGHNSSTRHRSLSRGAAIVHDTLPNVYGRKLWRSSDFWLLFSILSMLSGTGLMYINNVGSMSQALYAFNNPDYDEVTAAGWQATQVSAISLMNFLGRIFIGLVSDYCKNKFDMPRSYSLVIVSVLLFISQLAAATIDHIAHLWIASSLLGLAYGSVFSLFPTVCLEWFGMPHFSENWGYLSMSPMVAGNLFSVVFGRNLDAHDSTKVTQPSGNVMAAPQCTVGLNCYVDSIYLTLAATFLSILLSVWAGYRDKRKIENSRQRRRELSWDEA</sequence>
<dbReference type="Pfam" id="PF07690">
    <property type="entry name" value="MFS_1"/>
    <property type="match status" value="1"/>
</dbReference>
<comment type="caution">
    <text evidence="6">The sequence shown here is derived from an EMBL/GenBank/DDBJ whole genome shotgun (WGS) entry which is preliminary data.</text>
</comment>
<dbReference type="InterPro" id="IPR036259">
    <property type="entry name" value="MFS_trans_sf"/>
</dbReference>
<comment type="subcellular location">
    <subcellularLocation>
        <location evidence="1">Membrane</location>
        <topology evidence="1">Multi-pass membrane protein</topology>
    </subcellularLocation>
</comment>
<keyword evidence="4 5" id="KW-0472">Membrane</keyword>
<feature type="transmembrane region" description="Helical" evidence="5">
    <location>
        <begin position="145"/>
        <end position="161"/>
    </location>
</feature>
<reference evidence="6 7" key="1">
    <citation type="journal article" date="2018" name="Evol. Lett.">
        <title>Horizontal gene cluster transfer increased hallucinogenic mushroom diversity.</title>
        <authorList>
            <person name="Reynolds H.T."/>
            <person name="Vijayakumar V."/>
            <person name="Gluck-Thaler E."/>
            <person name="Korotkin H.B."/>
            <person name="Matheny P.B."/>
            <person name="Slot J.C."/>
        </authorList>
    </citation>
    <scope>NUCLEOTIDE SEQUENCE [LARGE SCALE GENOMIC DNA]</scope>
    <source>
        <strain evidence="6 7">2629</strain>
    </source>
</reference>
<dbReference type="SUPFAM" id="SSF103473">
    <property type="entry name" value="MFS general substrate transporter"/>
    <property type="match status" value="1"/>
</dbReference>
<feature type="transmembrane region" description="Helical" evidence="5">
    <location>
        <begin position="420"/>
        <end position="440"/>
    </location>
</feature>
<evidence type="ECO:0000256" key="5">
    <source>
        <dbReference type="SAM" id="Phobius"/>
    </source>
</evidence>
<dbReference type="Gene3D" id="1.20.1250.20">
    <property type="entry name" value="MFS general substrate transporter like domains"/>
    <property type="match status" value="2"/>
</dbReference>
<organism evidence="6 7">
    <name type="scientific">Panaeolus cyanescens</name>
    <dbReference type="NCBI Taxonomy" id="181874"/>
    <lineage>
        <taxon>Eukaryota</taxon>
        <taxon>Fungi</taxon>
        <taxon>Dikarya</taxon>
        <taxon>Basidiomycota</taxon>
        <taxon>Agaricomycotina</taxon>
        <taxon>Agaricomycetes</taxon>
        <taxon>Agaricomycetidae</taxon>
        <taxon>Agaricales</taxon>
        <taxon>Agaricineae</taxon>
        <taxon>Galeropsidaceae</taxon>
        <taxon>Panaeolus</taxon>
    </lineage>
</organism>
<dbReference type="AlphaFoldDB" id="A0A409YPH9"/>
<feature type="transmembrane region" description="Helical" evidence="5">
    <location>
        <begin position="575"/>
        <end position="594"/>
    </location>
</feature>
<evidence type="ECO:0000313" key="6">
    <source>
        <dbReference type="EMBL" id="PPR04909.1"/>
    </source>
</evidence>
<keyword evidence="3 5" id="KW-1133">Transmembrane helix</keyword>
<evidence type="ECO:0008006" key="8">
    <source>
        <dbReference type="Google" id="ProtNLM"/>
    </source>
</evidence>
<evidence type="ECO:0000256" key="1">
    <source>
        <dbReference type="ARBA" id="ARBA00004141"/>
    </source>
</evidence>
<evidence type="ECO:0000256" key="2">
    <source>
        <dbReference type="ARBA" id="ARBA00022692"/>
    </source>
</evidence>